<gene>
    <name evidence="1" type="ORF">DPEC_G00245850</name>
</gene>
<name>A0ACC2FVU5_DALPE</name>
<evidence type="ECO:0000313" key="2">
    <source>
        <dbReference type="Proteomes" id="UP001157502"/>
    </source>
</evidence>
<evidence type="ECO:0000313" key="1">
    <source>
        <dbReference type="EMBL" id="KAJ7995559.1"/>
    </source>
</evidence>
<comment type="caution">
    <text evidence="1">The sequence shown here is derived from an EMBL/GenBank/DDBJ whole genome shotgun (WGS) entry which is preliminary data.</text>
</comment>
<sequence length="108" mass="11347">MVGTGAEPPPPSLLVDRQSRKVKGTMGTCRGTLCPVPGCPGSSGRQRDEGSSQAVPGRPATCCSDHNDDPGVSPWPSPSPRRRDTGLDYKHNAFCDGTLFVKAGQDSH</sequence>
<dbReference type="Proteomes" id="UP001157502">
    <property type="component" value="Chromosome 21"/>
</dbReference>
<protein>
    <submittedName>
        <fullName evidence="1">Uncharacterized protein</fullName>
    </submittedName>
</protein>
<dbReference type="EMBL" id="CM055748">
    <property type="protein sequence ID" value="KAJ7995559.1"/>
    <property type="molecule type" value="Genomic_DNA"/>
</dbReference>
<proteinExistence type="predicted"/>
<reference evidence="1" key="1">
    <citation type="submission" date="2021-05" db="EMBL/GenBank/DDBJ databases">
        <authorList>
            <person name="Pan Q."/>
            <person name="Jouanno E."/>
            <person name="Zahm M."/>
            <person name="Klopp C."/>
            <person name="Cabau C."/>
            <person name="Louis A."/>
            <person name="Berthelot C."/>
            <person name="Parey E."/>
            <person name="Roest Crollius H."/>
            <person name="Montfort J."/>
            <person name="Robinson-Rechavi M."/>
            <person name="Bouchez O."/>
            <person name="Lampietro C."/>
            <person name="Lopez Roques C."/>
            <person name="Donnadieu C."/>
            <person name="Postlethwait J."/>
            <person name="Bobe J."/>
            <person name="Dillon D."/>
            <person name="Chandos A."/>
            <person name="von Hippel F."/>
            <person name="Guiguen Y."/>
        </authorList>
    </citation>
    <scope>NUCLEOTIDE SEQUENCE</scope>
    <source>
        <strain evidence="1">YG-Jan2019</strain>
    </source>
</reference>
<organism evidence="1 2">
    <name type="scientific">Dallia pectoralis</name>
    <name type="common">Alaska blackfish</name>
    <dbReference type="NCBI Taxonomy" id="75939"/>
    <lineage>
        <taxon>Eukaryota</taxon>
        <taxon>Metazoa</taxon>
        <taxon>Chordata</taxon>
        <taxon>Craniata</taxon>
        <taxon>Vertebrata</taxon>
        <taxon>Euteleostomi</taxon>
        <taxon>Actinopterygii</taxon>
        <taxon>Neopterygii</taxon>
        <taxon>Teleostei</taxon>
        <taxon>Protacanthopterygii</taxon>
        <taxon>Esociformes</taxon>
        <taxon>Umbridae</taxon>
        <taxon>Dallia</taxon>
    </lineage>
</organism>
<keyword evidence="2" id="KW-1185">Reference proteome</keyword>
<accession>A0ACC2FVU5</accession>